<keyword evidence="5" id="KW-1185">Reference proteome</keyword>
<evidence type="ECO:0000313" key="5">
    <source>
        <dbReference type="Proteomes" id="UP000292307"/>
    </source>
</evidence>
<dbReference type="OrthoDB" id="1247465at2"/>
<dbReference type="PANTHER" id="PTHR34406">
    <property type="entry name" value="PROTEIN YCEI"/>
    <property type="match status" value="1"/>
</dbReference>
<evidence type="ECO:0000313" key="6">
    <source>
        <dbReference type="Proteomes" id="UP000628442"/>
    </source>
</evidence>
<keyword evidence="1" id="KW-0732">Signal</keyword>
<feature type="chain" id="PRO_5044601482" evidence="1">
    <location>
        <begin position="23"/>
        <end position="184"/>
    </location>
</feature>
<evidence type="ECO:0000259" key="2">
    <source>
        <dbReference type="SMART" id="SM00867"/>
    </source>
</evidence>
<feature type="signal peptide" evidence="1">
    <location>
        <begin position="1"/>
        <end position="22"/>
    </location>
</feature>
<dbReference type="Proteomes" id="UP000628442">
    <property type="component" value="Unassembled WGS sequence"/>
</dbReference>
<dbReference type="InterPro" id="IPR007372">
    <property type="entry name" value="Lipid/polyisoprenoid-bd_YceI"/>
</dbReference>
<feature type="domain" description="Lipid/polyisoprenoid-binding YceI-like" evidence="2">
    <location>
        <begin position="24"/>
        <end position="184"/>
    </location>
</feature>
<proteinExistence type="predicted"/>
<dbReference type="InterPro" id="IPR036761">
    <property type="entry name" value="TTHA0802/YceI-like_sf"/>
</dbReference>
<dbReference type="PANTHER" id="PTHR34406:SF1">
    <property type="entry name" value="PROTEIN YCEI"/>
    <property type="match status" value="1"/>
</dbReference>
<dbReference type="AlphaFoldDB" id="A0A411WS08"/>
<reference evidence="3" key="3">
    <citation type="submission" date="2022-12" db="EMBL/GenBank/DDBJ databases">
        <authorList>
            <person name="Sun Q."/>
            <person name="Kim S."/>
        </authorList>
    </citation>
    <scope>NUCLEOTIDE SEQUENCE</scope>
    <source>
        <strain evidence="3">KCTC 12343</strain>
    </source>
</reference>
<protein>
    <submittedName>
        <fullName evidence="3">Polyisoprenoid-binding protein</fullName>
    </submittedName>
</protein>
<organism evidence="3 6">
    <name type="scientific">Pseudoduganella albidiflava</name>
    <dbReference type="NCBI Taxonomy" id="321983"/>
    <lineage>
        <taxon>Bacteria</taxon>
        <taxon>Pseudomonadati</taxon>
        <taxon>Pseudomonadota</taxon>
        <taxon>Betaproteobacteria</taxon>
        <taxon>Burkholderiales</taxon>
        <taxon>Oxalobacteraceae</taxon>
        <taxon>Telluria group</taxon>
        <taxon>Pseudoduganella</taxon>
    </lineage>
</organism>
<dbReference type="Proteomes" id="UP000292307">
    <property type="component" value="Chromosome"/>
</dbReference>
<reference evidence="4 5" key="2">
    <citation type="submission" date="2019-02" db="EMBL/GenBank/DDBJ databases">
        <title>Draft Genome Sequences of Six Type Strains of the Genus Massilia.</title>
        <authorList>
            <person name="Miess H."/>
            <person name="Frediansyhah A."/>
            <person name="Gross H."/>
        </authorList>
    </citation>
    <scope>NUCLEOTIDE SEQUENCE [LARGE SCALE GENOMIC DNA]</scope>
    <source>
        <strain evidence="4 5">DSM 17472</strain>
    </source>
</reference>
<accession>A0A411WS08</accession>
<evidence type="ECO:0000256" key="1">
    <source>
        <dbReference type="SAM" id="SignalP"/>
    </source>
</evidence>
<dbReference type="EMBL" id="CP036401">
    <property type="protein sequence ID" value="QBH99421.1"/>
    <property type="molecule type" value="Genomic_DNA"/>
</dbReference>
<dbReference type="Pfam" id="PF04264">
    <property type="entry name" value="YceI"/>
    <property type="match status" value="1"/>
</dbReference>
<sequence length="184" mass="19751">MKTYFQPILLASLVAVSLTAGAAVLKTDPAKTSVSATFKQMNVPVESKFKKHSVVIDYDAAKPDASKATVEVDTASLDMGDPEYNREVAKKEWFNSAQFPKATFVSTSIKSAGAGKLNVSGKLTIKGKAADVTFPVTVKTEGGKQVFDGAVPIKRLTYNIGEGEWKDTSMVADEVTIKFHVVSQ</sequence>
<name>A0A411WS08_9BURK</name>
<gene>
    <name evidence="4" type="ORF">EYF70_00160</name>
    <name evidence="3" type="ORF">GCM10007387_28320</name>
</gene>
<dbReference type="Gene3D" id="2.40.128.110">
    <property type="entry name" value="Lipid/polyisoprenoid-binding, YceI-like"/>
    <property type="match status" value="1"/>
</dbReference>
<dbReference type="SMART" id="SM00867">
    <property type="entry name" value="YceI"/>
    <property type="match status" value="1"/>
</dbReference>
<dbReference type="RefSeq" id="WP_131143577.1">
    <property type="nucleotide sequence ID" value="NZ_BMWV01000006.1"/>
</dbReference>
<dbReference type="EMBL" id="BMWV01000006">
    <property type="protein sequence ID" value="GGY44716.1"/>
    <property type="molecule type" value="Genomic_DNA"/>
</dbReference>
<evidence type="ECO:0000313" key="4">
    <source>
        <dbReference type="EMBL" id="QBH99421.1"/>
    </source>
</evidence>
<dbReference type="SUPFAM" id="SSF101874">
    <property type="entry name" value="YceI-like"/>
    <property type="match status" value="1"/>
</dbReference>
<reference evidence="3" key="1">
    <citation type="journal article" date="2014" name="Int. J. Syst. Evol. Microbiol.">
        <title>Complete genome sequence of Corynebacterium casei LMG S-19264T (=DSM 44701T), isolated from a smear-ripened cheese.</title>
        <authorList>
            <consortium name="US DOE Joint Genome Institute (JGI-PGF)"/>
            <person name="Walter F."/>
            <person name="Albersmeier A."/>
            <person name="Kalinowski J."/>
            <person name="Ruckert C."/>
        </authorList>
    </citation>
    <scope>NUCLEOTIDE SEQUENCE</scope>
    <source>
        <strain evidence="3">KCTC 12343</strain>
    </source>
</reference>
<evidence type="ECO:0000313" key="3">
    <source>
        <dbReference type="EMBL" id="GGY44716.1"/>
    </source>
</evidence>